<feature type="disulfide bond" evidence="19">
    <location>
        <begin position="434"/>
        <end position="442"/>
    </location>
</feature>
<dbReference type="OrthoDB" id="6509975at2759"/>
<evidence type="ECO:0000256" key="9">
    <source>
        <dbReference type="ARBA" id="ARBA00041857"/>
    </source>
</evidence>
<feature type="active site" description="Nucleophile" evidence="18">
    <location>
        <position position="88"/>
    </location>
</feature>
<keyword evidence="8" id="KW-0325">Glycoprotein</keyword>
<reference evidence="20" key="1">
    <citation type="journal article" date="2020" name="Stud. Mycol.">
        <title>101 Dothideomycetes genomes: a test case for predicting lifestyles and emergence of pathogens.</title>
        <authorList>
            <person name="Haridas S."/>
            <person name="Albert R."/>
            <person name="Binder M."/>
            <person name="Bloem J."/>
            <person name="Labutti K."/>
            <person name="Salamov A."/>
            <person name="Andreopoulos B."/>
            <person name="Baker S."/>
            <person name="Barry K."/>
            <person name="Bills G."/>
            <person name="Bluhm B."/>
            <person name="Cannon C."/>
            <person name="Castanera R."/>
            <person name="Culley D."/>
            <person name="Daum C."/>
            <person name="Ezra D."/>
            <person name="Gonzalez J."/>
            <person name="Henrissat B."/>
            <person name="Kuo A."/>
            <person name="Liang C."/>
            <person name="Lipzen A."/>
            <person name="Lutzoni F."/>
            <person name="Magnuson J."/>
            <person name="Mondo S."/>
            <person name="Nolan M."/>
            <person name="Ohm R."/>
            <person name="Pangilinan J."/>
            <person name="Park H.-J."/>
            <person name="Ramirez L."/>
            <person name="Alfaro M."/>
            <person name="Sun H."/>
            <person name="Tritt A."/>
            <person name="Yoshinaga Y."/>
            <person name="Zwiers L.-H."/>
            <person name="Turgeon B."/>
            <person name="Goodwin S."/>
            <person name="Spatafora J."/>
            <person name="Crous P."/>
            <person name="Grigoriev I."/>
        </authorList>
    </citation>
    <scope>NUCLEOTIDE SEQUENCE</scope>
    <source>
        <strain evidence="20">CBS 119687</strain>
    </source>
</reference>
<evidence type="ECO:0000256" key="12">
    <source>
        <dbReference type="ARBA" id="ARBA00043675"/>
    </source>
</evidence>
<accession>A0A6A6A0A6</accession>
<evidence type="ECO:0000256" key="4">
    <source>
        <dbReference type="ARBA" id="ARBA00012632"/>
    </source>
</evidence>
<evidence type="ECO:0000256" key="15">
    <source>
        <dbReference type="ARBA" id="ARBA00043788"/>
    </source>
</evidence>
<dbReference type="PANTHER" id="PTHR20963:SF24">
    <property type="entry name" value="3-PHYTASE B"/>
    <property type="match status" value="1"/>
</dbReference>
<evidence type="ECO:0000256" key="6">
    <source>
        <dbReference type="ARBA" id="ARBA00022801"/>
    </source>
</evidence>
<evidence type="ECO:0000256" key="7">
    <source>
        <dbReference type="ARBA" id="ARBA00023157"/>
    </source>
</evidence>
<comment type="catalytic activity">
    <reaction evidence="14">
        <text>1D-myo-inositol 1,2,4,5,6-pentakisphosphate + H2O = 1D-myo-inositol 1,2,5,6-tetrakisphosphate + phosphate</text>
        <dbReference type="Rhea" id="RHEA:77115"/>
        <dbReference type="ChEBI" id="CHEBI:15377"/>
        <dbReference type="ChEBI" id="CHEBI:43474"/>
        <dbReference type="ChEBI" id="CHEBI:57798"/>
        <dbReference type="ChEBI" id="CHEBI:195535"/>
    </reaction>
    <physiologicalReaction direction="left-to-right" evidence="14">
        <dbReference type="Rhea" id="RHEA:77116"/>
    </physiologicalReaction>
</comment>
<protein>
    <recommendedName>
        <fullName evidence="16">Phytase A</fullName>
        <ecNumber evidence="4">3.1.3.8</ecNumber>
    </recommendedName>
    <alternativeName>
        <fullName evidence="17">Histidine acid phosphatase phyA</fullName>
    </alternativeName>
    <alternativeName>
        <fullName evidence="10">Myo-inositol hexakisphosphate phosphohydrolase A</fullName>
    </alternativeName>
    <alternativeName>
        <fullName evidence="9">Myo-inositol-hexaphosphate 3-phosphohydrolase A</fullName>
    </alternativeName>
</protein>
<dbReference type="AlphaFoldDB" id="A0A6A6A0A6"/>
<evidence type="ECO:0000256" key="17">
    <source>
        <dbReference type="ARBA" id="ARBA00044262"/>
    </source>
</evidence>
<dbReference type="InterPro" id="IPR029033">
    <property type="entry name" value="His_PPase_superfam"/>
</dbReference>
<dbReference type="GO" id="GO:0003993">
    <property type="term" value="F:acid phosphatase activity"/>
    <property type="evidence" value="ECO:0007669"/>
    <property type="project" value="TreeGrafter"/>
</dbReference>
<feature type="disulfide bond" evidence="19">
    <location>
        <begin position="264"/>
        <end position="280"/>
    </location>
</feature>
<dbReference type="CDD" id="cd07061">
    <property type="entry name" value="HP_HAP_like"/>
    <property type="match status" value="1"/>
</dbReference>
<name>A0A6A6A0A6_9PLEO</name>
<comment type="similarity">
    <text evidence="2">Belongs to the histidine acid phosphatase family.</text>
</comment>
<feature type="disulfide bond" evidence="19">
    <location>
        <begin position="39"/>
        <end position="48"/>
    </location>
</feature>
<evidence type="ECO:0000256" key="16">
    <source>
        <dbReference type="ARBA" id="ARBA00044106"/>
    </source>
</evidence>
<dbReference type="Gene3D" id="3.40.50.1240">
    <property type="entry name" value="Phosphoglycerate mutase-like"/>
    <property type="match status" value="1"/>
</dbReference>
<feature type="disulfide bond" evidence="19">
    <location>
        <begin position="77"/>
        <end position="412"/>
    </location>
</feature>
<dbReference type="InterPro" id="IPR033379">
    <property type="entry name" value="Acid_Pase_AS"/>
</dbReference>
<evidence type="ECO:0000256" key="19">
    <source>
        <dbReference type="PIRSR" id="PIRSR000894-2"/>
    </source>
</evidence>
<gene>
    <name evidence="20" type="ORF">P153DRAFT_301229</name>
</gene>
<dbReference type="GeneID" id="54404804"/>
<feature type="active site" description="Proton donor" evidence="18">
    <location>
        <position position="360"/>
    </location>
</feature>
<proteinExistence type="inferred from homology"/>
<feature type="disulfide bond" evidence="19">
    <location>
        <begin position="213"/>
        <end position="463"/>
    </location>
</feature>
<comment type="subunit">
    <text evidence="3">Monomer.</text>
</comment>
<evidence type="ECO:0000313" key="20">
    <source>
        <dbReference type="EMBL" id="KAF2124685.1"/>
    </source>
</evidence>
<evidence type="ECO:0000256" key="18">
    <source>
        <dbReference type="PIRSR" id="PIRSR000894-1"/>
    </source>
</evidence>
<keyword evidence="5" id="KW-0964">Secreted</keyword>
<dbReference type="EC" id="3.1.3.8" evidence="4"/>
<keyword evidence="7 19" id="KW-1015">Disulfide bond</keyword>
<dbReference type="InterPro" id="IPR000560">
    <property type="entry name" value="His_Pase_clade-2"/>
</dbReference>
<evidence type="ECO:0000256" key="11">
    <source>
        <dbReference type="ARBA" id="ARBA00043670"/>
    </source>
</evidence>
<dbReference type="PIRSF" id="PIRSF000894">
    <property type="entry name" value="Acid_phosphatase"/>
    <property type="match status" value="1"/>
</dbReference>
<evidence type="ECO:0000256" key="1">
    <source>
        <dbReference type="ARBA" id="ARBA00004613"/>
    </source>
</evidence>
<comment type="subcellular location">
    <subcellularLocation>
        <location evidence="1">Secreted</location>
    </subcellularLocation>
</comment>
<evidence type="ECO:0000256" key="2">
    <source>
        <dbReference type="ARBA" id="ARBA00005375"/>
    </source>
</evidence>
<evidence type="ECO:0000256" key="8">
    <source>
        <dbReference type="ARBA" id="ARBA00023180"/>
    </source>
</evidence>
<dbReference type="PROSITE" id="PS00616">
    <property type="entry name" value="HIS_ACID_PHOSPHAT_1"/>
    <property type="match status" value="1"/>
</dbReference>
<dbReference type="PANTHER" id="PTHR20963">
    <property type="entry name" value="MULTIPLE INOSITOL POLYPHOSPHATE PHOSPHATASE-RELATED"/>
    <property type="match status" value="1"/>
</dbReference>
<evidence type="ECO:0000256" key="13">
    <source>
        <dbReference type="ARBA" id="ARBA00043721"/>
    </source>
</evidence>
<dbReference type="EMBL" id="ML977518">
    <property type="protein sequence ID" value="KAF2124685.1"/>
    <property type="molecule type" value="Genomic_DNA"/>
</dbReference>
<dbReference type="PROSITE" id="PS00778">
    <property type="entry name" value="HIS_ACID_PHOSPHAT_2"/>
    <property type="match status" value="1"/>
</dbReference>
<keyword evidence="6" id="KW-0378">Hydrolase</keyword>
<comment type="catalytic activity">
    <reaction evidence="11">
        <text>1D-myo-inositol 1,2,5,6-tetrakisphosphate + H2O = 1D-myo-inositol 1,2,6-trisphosphate + phosphate</text>
        <dbReference type="Rhea" id="RHEA:77119"/>
        <dbReference type="ChEBI" id="CHEBI:15377"/>
        <dbReference type="ChEBI" id="CHEBI:43474"/>
        <dbReference type="ChEBI" id="CHEBI:195535"/>
        <dbReference type="ChEBI" id="CHEBI:195537"/>
    </reaction>
    <physiologicalReaction direction="left-to-right" evidence="11">
        <dbReference type="Rhea" id="RHEA:77120"/>
    </physiologicalReaction>
</comment>
<comment type="catalytic activity">
    <reaction evidence="12">
        <text>1D-myo-inositol 1,2-bisphosphate + H2O = 1D-myo-inositol 2-phosphate + phosphate</text>
        <dbReference type="Rhea" id="RHEA:77135"/>
        <dbReference type="ChEBI" id="CHEBI:15377"/>
        <dbReference type="ChEBI" id="CHEBI:43474"/>
        <dbReference type="ChEBI" id="CHEBI:84142"/>
        <dbReference type="ChEBI" id="CHEBI:195539"/>
    </reaction>
    <physiologicalReaction direction="left-to-right" evidence="12">
        <dbReference type="Rhea" id="RHEA:77136"/>
    </physiologicalReaction>
</comment>
<evidence type="ECO:0000256" key="14">
    <source>
        <dbReference type="ARBA" id="ARBA00043748"/>
    </source>
</evidence>
<dbReference type="RefSeq" id="XP_033519078.1">
    <property type="nucleotide sequence ID" value="XM_033664372.1"/>
</dbReference>
<comment type="catalytic activity">
    <reaction evidence="13">
        <text>1D-myo-inositol 1,2,6-trisphosphate + H2O = 1D-myo-inositol 1,2-bisphosphate + phosphate</text>
        <dbReference type="Rhea" id="RHEA:77131"/>
        <dbReference type="ChEBI" id="CHEBI:15377"/>
        <dbReference type="ChEBI" id="CHEBI:43474"/>
        <dbReference type="ChEBI" id="CHEBI:195537"/>
        <dbReference type="ChEBI" id="CHEBI:195539"/>
    </reaction>
    <physiologicalReaction direction="left-to-right" evidence="13">
        <dbReference type="Rhea" id="RHEA:77132"/>
    </physiologicalReaction>
</comment>
<dbReference type="Proteomes" id="UP000799771">
    <property type="component" value="Unassembled WGS sequence"/>
</dbReference>
<dbReference type="InterPro" id="IPR016274">
    <property type="entry name" value="Histidine_acid_Pase_euk"/>
</dbReference>
<evidence type="ECO:0000256" key="10">
    <source>
        <dbReference type="ARBA" id="ARBA00042300"/>
    </source>
</evidence>
<dbReference type="SUPFAM" id="SSF53254">
    <property type="entry name" value="Phosphoglycerate mutase-like"/>
    <property type="match status" value="1"/>
</dbReference>
<keyword evidence="21" id="KW-1185">Reference proteome</keyword>
<evidence type="ECO:0000256" key="3">
    <source>
        <dbReference type="ARBA" id="ARBA00011245"/>
    </source>
</evidence>
<dbReference type="GO" id="GO:0005576">
    <property type="term" value="C:extracellular region"/>
    <property type="evidence" value="ECO:0007669"/>
    <property type="project" value="UniProtKB-SubCell"/>
</dbReference>
<organism evidence="20 21">
    <name type="scientific">Dothidotthia symphoricarpi CBS 119687</name>
    <dbReference type="NCBI Taxonomy" id="1392245"/>
    <lineage>
        <taxon>Eukaryota</taxon>
        <taxon>Fungi</taxon>
        <taxon>Dikarya</taxon>
        <taxon>Ascomycota</taxon>
        <taxon>Pezizomycotina</taxon>
        <taxon>Dothideomycetes</taxon>
        <taxon>Pleosporomycetidae</taxon>
        <taxon>Pleosporales</taxon>
        <taxon>Dothidotthiaceae</taxon>
        <taxon>Dothidotthia</taxon>
    </lineage>
</organism>
<evidence type="ECO:0000256" key="5">
    <source>
        <dbReference type="ARBA" id="ARBA00022525"/>
    </source>
</evidence>
<evidence type="ECO:0000313" key="21">
    <source>
        <dbReference type="Proteomes" id="UP000799771"/>
    </source>
</evidence>
<comment type="catalytic activity">
    <reaction evidence="15">
        <text>1D-myo-inositol hexakisphosphate + H2O = 1D-myo-inositol 1,2,4,5,6-pentakisphosphate + phosphate</text>
        <dbReference type="Rhea" id="RHEA:16989"/>
        <dbReference type="ChEBI" id="CHEBI:15377"/>
        <dbReference type="ChEBI" id="CHEBI:43474"/>
        <dbReference type="ChEBI" id="CHEBI:57798"/>
        <dbReference type="ChEBI" id="CHEBI:58130"/>
        <dbReference type="EC" id="3.1.3.8"/>
    </reaction>
    <physiologicalReaction direction="left-to-right" evidence="15">
        <dbReference type="Rhea" id="RHEA:16990"/>
    </physiologicalReaction>
</comment>
<sequence>MAHIWKRVTSRRSKEYDRLPASEKEHFAVTTVSNTSSSCDTVDHGYTCSPETSRFWGQYSPWFAVPSEIDVAPPEGCAVTFANVLSRHGGRDPTASKTATYALLIATIKNTSTAYPNEYAFLKDYKYTLGADDLTEAGRQEMQNSGVHFFRRYSTLVTQHTPFVRASGQARVVESAENWLKGIAQSLGEDSKDVDVTIGEGSTYNNTLSHDICTAFESGPVHTINDKAKQTWVAQFVPSIQRRVNSQLGTNLTTSSIISLMDMCPYETIADASAKVSDFCHLFTNMEWHQYDYYQTLDKWYGYGNGNPLGPTQGVGYVNELLARLTNKPVEDSTTTNRTLDSNPATFPLNRTVYADFSHDNDITGVLAALGLYNTTENLSNSTMQGTNETHGYSAAWTVPFASRMYVEKLQCTDMTEESVRIIVNDRVMPLEFCDGDEYGRCGLSKFVESQSFARSGGFWSECWE</sequence>
<dbReference type="GO" id="GO:0016158">
    <property type="term" value="F:inositol hexakisphosphate 3-phosphatase activity"/>
    <property type="evidence" value="ECO:0007669"/>
    <property type="project" value="UniProtKB-EC"/>
</dbReference>
<dbReference type="Pfam" id="PF00328">
    <property type="entry name" value="His_Phos_2"/>
    <property type="match status" value="1"/>
</dbReference>